<dbReference type="InterPro" id="IPR012337">
    <property type="entry name" value="RNaseH-like_sf"/>
</dbReference>
<evidence type="ECO:0000313" key="4">
    <source>
        <dbReference type="Proteomes" id="UP000195024"/>
    </source>
</evidence>
<dbReference type="AlphaFoldDB" id="A0A242L008"/>
<evidence type="ECO:0000256" key="1">
    <source>
        <dbReference type="ARBA" id="ARBA00002286"/>
    </source>
</evidence>
<feature type="domain" description="Integrase catalytic" evidence="2">
    <location>
        <begin position="128"/>
        <end position="290"/>
    </location>
</feature>
<reference evidence="3 4" key="1">
    <citation type="submission" date="2017-05" db="EMBL/GenBank/DDBJ databases">
        <title>The Genome Sequence of Enterococcus mundtii 6B1_DIV0119.</title>
        <authorList>
            <consortium name="The Broad Institute Genomics Platform"/>
            <consortium name="The Broad Institute Genomic Center for Infectious Diseases"/>
            <person name="Earl A."/>
            <person name="Manson A."/>
            <person name="Schwartman J."/>
            <person name="Gilmore M."/>
            <person name="Abouelleil A."/>
            <person name="Cao P."/>
            <person name="Chapman S."/>
            <person name="Cusick C."/>
            <person name="Shea T."/>
            <person name="Young S."/>
            <person name="Neafsey D."/>
            <person name="Nusbaum C."/>
            <person name="Birren B."/>
        </authorList>
    </citation>
    <scope>NUCLEOTIDE SEQUENCE [LARGE SCALE GENOMIC DNA]</scope>
    <source>
        <strain evidence="3 4">6B1_DIV0119</strain>
    </source>
</reference>
<proteinExistence type="predicted"/>
<dbReference type="Gene3D" id="3.30.420.10">
    <property type="entry name" value="Ribonuclease H-like superfamily/Ribonuclease H"/>
    <property type="match status" value="1"/>
</dbReference>
<dbReference type="InterPro" id="IPR048020">
    <property type="entry name" value="Transpos_IS3"/>
</dbReference>
<gene>
    <name evidence="3" type="ORF">A5802_001269</name>
</gene>
<dbReference type="InterPro" id="IPR025948">
    <property type="entry name" value="HTH-like_dom"/>
</dbReference>
<dbReference type="EMBL" id="NGMS01000001">
    <property type="protein sequence ID" value="OTP27534.1"/>
    <property type="molecule type" value="Genomic_DNA"/>
</dbReference>
<dbReference type="GO" id="GO:0015074">
    <property type="term" value="P:DNA integration"/>
    <property type="evidence" value="ECO:0007669"/>
    <property type="project" value="InterPro"/>
</dbReference>
<dbReference type="InterPro" id="IPR036397">
    <property type="entry name" value="RNaseH_sf"/>
</dbReference>
<evidence type="ECO:0000259" key="2">
    <source>
        <dbReference type="PROSITE" id="PS50994"/>
    </source>
</evidence>
<dbReference type="InterPro" id="IPR001584">
    <property type="entry name" value="Integrase_cat-core"/>
</dbReference>
<comment type="function">
    <text evidence="1">Involved in the transposition of the insertion sequence.</text>
</comment>
<name>A0A242L008_ENTMU</name>
<dbReference type="GO" id="GO:0003676">
    <property type="term" value="F:nucleic acid binding"/>
    <property type="evidence" value="ECO:0007669"/>
    <property type="project" value="InterPro"/>
</dbReference>
<protein>
    <recommendedName>
        <fullName evidence="2">Integrase catalytic domain-containing protein</fullName>
    </recommendedName>
</protein>
<accession>A0A242L008</accession>
<dbReference type="RefSeq" id="WP_086334777.1">
    <property type="nucleotide sequence ID" value="NZ_NGMS01000001.1"/>
</dbReference>
<dbReference type="Pfam" id="PF13276">
    <property type="entry name" value="HTH_21"/>
    <property type="match status" value="1"/>
</dbReference>
<dbReference type="SUPFAM" id="SSF53098">
    <property type="entry name" value="Ribonuclease H-like"/>
    <property type="match status" value="1"/>
</dbReference>
<organism evidence="3 4">
    <name type="scientific">Enterococcus mundtii</name>
    <dbReference type="NCBI Taxonomy" id="53346"/>
    <lineage>
        <taxon>Bacteria</taxon>
        <taxon>Bacillati</taxon>
        <taxon>Bacillota</taxon>
        <taxon>Bacilli</taxon>
        <taxon>Lactobacillales</taxon>
        <taxon>Enterococcaceae</taxon>
        <taxon>Enterococcus</taxon>
    </lineage>
</organism>
<comment type="caution">
    <text evidence="3">The sequence shown here is derived from an EMBL/GenBank/DDBJ whole genome shotgun (WGS) entry which is preliminary data.</text>
</comment>
<dbReference type="PANTHER" id="PTHR46889">
    <property type="entry name" value="TRANSPOSASE INSF FOR INSERTION SEQUENCE IS3B-RELATED"/>
    <property type="match status" value="1"/>
</dbReference>
<dbReference type="NCBIfam" id="NF033516">
    <property type="entry name" value="transpos_IS3"/>
    <property type="match status" value="1"/>
</dbReference>
<evidence type="ECO:0000313" key="3">
    <source>
        <dbReference type="EMBL" id="OTP27534.1"/>
    </source>
</evidence>
<dbReference type="Pfam" id="PF00665">
    <property type="entry name" value="rve"/>
    <property type="match status" value="1"/>
</dbReference>
<sequence length="290" mass="34570">MRNVELYQTSSSLHEEKNYSITQLCQLAGIARSSYYKWVKWQPSKKEMANRKLAKEIKKKYDSKKGAIGYRQIRMQINRKLKKQYSRNRYYRLMKAIGIKAVIKKKRPTYIKSMEAHVAENVLNRKFVAKKPNQKWCTDVTELRYGNGRKAYLSAIIDLYDHSIVSWELGHSNNNLLVMNTIKKAMDKNSGVRPLLHSDRGFQYTSYDYKKLETTYKFTKSMSRVGRCLDNQPIEHFWGTFKEEKFYQESYQNFEDLKKSVGEYMRYYNNYRYSEALNELSPNEFRKQAA</sequence>
<dbReference type="InterPro" id="IPR050900">
    <property type="entry name" value="Transposase_IS3/IS150/IS904"/>
</dbReference>
<dbReference type="PROSITE" id="PS50994">
    <property type="entry name" value="INTEGRASE"/>
    <property type="match status" value="1"/>
</dbReference>
<dbReference type="Pfam" id="PF13333">
    <property type="entry name" value="rve_2"/>
    <property type="match status" value="1"/>
</dbReference>
<dbReference type="Proteomes" id="UP000195024">
    <property type="component" value="Unassembled WGS sequence"/>
</dbReference>
<dbReference type="PANTHER" id="PTHR46889:SF4">
    <property type="entry name" value="TRANSPOSASE INSO FOR INSERTION SEQUENCE ELEMENT IS911B-RELATED"/>
    <property type="match status" value="1"/>
</dbReference>